<evidence type="ECO:0000256" key="10">
    <source>
        <dbReference type="ARBA" id="ARBA00079879"/>
    </source>
</evidence>
<evidence type="ECO:0000256" key="3">
    <source>
        <dbReference type="ARBA" id="ARBA00022729"/>
    </source>
</evidence>
<keyword evidence="3 12" id="KW-0732">Signal</keyword>
<evidence type="ECO:0000256" key="4">
    <source>
        <dbReference type="ARBA" id="ARBA00022989"/>
    </source>
</evidence>
<dbReference type="Proteomes" id="UP000322234">
    <property type="component" value="Unassembled WGS sequence"/>
</dbReference>
<evidence type="ECO:0000256" key="1">
    <source>
        <dbReference type="ARBA" id="ARBA00004479"/>
    </source>
</evidence>
<name>A0A6B0R1I8_9CETA</name>
<reference evidence="14" key="1">
    <citation type="submission" date="2019-10" db="EMBL/GenBank/DDBJ databases">
        <title>The sequence and de novo assembly of the wild yak genome.</title>
        <authorList>
            <person name="Liu Y."/>
        </authorList>
    </citation>
    <scope>NUCLEOTIDE SEQUENCE [LARGE SCALE GENOMIC DNA]</scope>
    <source>
        <strain evidence="14">WY2019</strain>
    </source>
</reference>
<dbReference type="PROSITE" id="PS51534">
    <property type="entry name" value="SEFIR"/>
    <property type="match status" value="1"/>
</dbReference>
<evidence type="ECO:0000256" key="11">
    <source>
        <dbReference type="SAM" id="MobiDB-lite"/>
    </source>
</evidence>
<sequence>MAPWLQLCSVFFTVNACLNGSQLAVAAGGSSRARGADTCGWRLWDLRAALPRDRILRAVRMGGALERESEEGSSPAPPVLSSAKGVGLASRNSGLYNITFRYDNCTTYLNPVGKHMIADAQNITISQYACHDQVAVTILWSPGALGIEFLKGFRVILEELKSEGRQCQQLILKDPKQLNSSFKRAGMESQPFLNMKFETDYFVKIVPFPSIKNESNYHPFFFRTRTCDLLLQPDNLACKPFWKPRNLNITQHGSDMQVSFDHAPHTFGFRFFYLHYKLKHEGPFKRKTCKQEQNTEITSCLLQNVSPGDYIIELVDDSNTTRKVMHYALKPVHSPWAGPIRAVAITVPLVVISAFATLFTVMCRKKQQENIYSHLDEESSESSTYTTALPRERLRPRPKVFLCYSSKDGQNHMNVVQCFAYFLQDFCDCEVALDLWEDFSLCRERQREWVIQKIHESQFIIVVCSKGMKYFVDKKNYKHKGGGRGSGKGELFLVAVSAIAEKLHQAKQSSSTALSKFIAVYFDYSCEGDVPGVLDLSTKYKLMDHLPQLCSHLHSQDRSLPEPGLQPGRVSRRNYFRSKSGRSLYVAICNMHQFIDEEPDWFEKQFSPLHPPPLRYREPVLEKFDSGLVLNEVLCKPGPENEFSLKAESSGPGTPADSHSEGPQFGPDEDVEAGPVVAGASAVLRPLLHAGKAAGPSDMPRDSGIYDSSVPSSELSLPLMEGLSADQTETSSLTESVSSSSGLEAPYLSGGKACGTVVIAIVFVSSLSFSFVRKETWICDTASVDNSRVMNQCAFRGIEENTERPKRQRQNNFPMFPSPKDWNFRGVLGYRKHPMKKPGDVKVDEVGTVAVSGEQESIVLQLANKLSVPKFAYKFNLLGDICQLFASLRPPVSGARKRKQSTQDEDAVSLCSLDISCTHGSDSCTNSIDWYLLDCTVCRHKDTEEEKLKDPFICRQVGIAYRFVTS</sequence>
<feature type="domain" description="SEFIR" evidence="13">
    <location>
        <begin position="397"/>
        <end position="551"/>
    </location>
</feature>
<comment type="caution">
    <text evidence="14">The sequence shown here is derived from an EMBL/GenBank/DDBJ whole genome shotgun (WGS) entry which is preliminary data.</text>
</comment>
<gene>
    <name evidence="14" type="ORF">E5288_WYG018767</name>
</gene>
<keyword evidence="7" id="KW-0325">Glycoprotein</keyword>
<evidence type="ECO:0000259" key="13">
    <source>
        <dbReference type="PROSITE" id="PS51534"/>
    </source>
</evidence>
<accession>A0A6B0R1I8</accession>
<evidence type="ECO:0000256" key="5">
    <source>
        <dbReference type="ARBA" id="ARBA00023136"/>
    </source>
</evidence>
<dbReference type="GO" id="GO:0016020">
    <property type="term" value="C:membrane"/>
    <property type="evidence" value="ECO:0007669"/>
    <property type="project" value="UniProtKB-SubCell"/>
</dbReference>
<dbReference type="InterPro" id="IPR013568">
    <property type="entry name" value="SEFIR_dom"/>
</dbReference>
<evidence type="ECO:0000256" key="12">
    <source>
        <dbReference type="SAM" id="SignalP"/>
    </source>
</evidence>
<dbReference type="FunFam" id="3.40.50.11530:FF:000003">
    <property type="entry name" value="Interleukin-17 receptor D"/>
    <property type="match status" value="1"/>
</dbReference>
<feature type="compositionally biased region" description="Low complexity" evidence="11">
    <location>
        <begin position="708"/>
        <end position="742"/>
    </location>
</feature>
<organism evidence="14 15">
    <name type="scientific">Bos mutus</name>
    <name type="common">wild yak</name>
    <dbReference type="NCBI Taxonomy" id="72004"/>
    <lineage>
        <taxon>Eukaryota</taxon>
        <taxon>Metazoa</taxon>
        <taxon>Chordata</taxon>
        <taxon>Craniata</taxon>
        <taxon>Vertebrata</taxon>
        <taxon>Euteleostomi</taxon>
        <taxon>Mammalia</taxon>
        <taxon>Eutheria</taxon>
        <taxon>Laurasiatheria</taxon>
        <taxon>Artiodactyla</taxon>
        <taxon>Ruminantia</taxon>
        <taxon>Pecora</taxon>
        <taxon>Bovidae</taxon>
        <taxon>Bovinae</taxon>
        <taxon>Bos</taxon>
    </lineage>
</organism>
<dbReference type="PANTHER" id="PTHR15583">
    <property type="entry name" value="INTERLEUKIN-17 RECEPTOR"/>
    <property type="match status" value="1"/>
</dbReference>
<protein>
    <recommendedName>
        <fullName evidence="8">Interleukin-17 receptor D</fullName>
    </recommendedName>
    <alternativeName>
        <fullName evidence="10">Interleukin-17 receptor-like protein</fullName>
    </alternativeName>
    <alternativeName>
        <fullName evidence="9">Sef homolog</fullName>
    </alternativeName>
</protein>
<feature type="region of interest" description="Disordered" evidence="11">
    <location>
        <begin position="641"/>
        <end position="672"/>
    </location>
</feature>
<evidence type="ECO:0000256" key="7">
    <source>
        <dbReference type="ARBA" id="ARBA00023180"/>
    </source>
</evidence>
<evidence type="ECO:0000256" key="8">
    <source>
        <dbReference type="ARBA" id="ARBA00069308"/>
    </source>
</evidence>
<dbReference type="InterPro" id="IPR035897">
    <property type="entry name" value="Toll_tir_struct_dom_sf"/>
</dbReference>
<keyword evidence="15" id="KW-1185">Reference proteome</keyword>
<dbReference type="PANTHER" id="PTHR15583:SF14">
    <property type="entry name" value="INTERLEUKIN-17 RECEPTOR D"/>
    <property type="match status" value="1"/>
</dbReference>
<dbReference type="Gene3D" id="3.40.50.11530">
    <property type="match status" value="1"/>
</dbReference>
<dbReference type="InterPro" id="IPR039465">
    <property type="entry name" value="IL-17_rcpt-like"/>
</dbReference>
<evidence type="ECO:0000256" key="9">
    <source>
        <dbReference type="ARBA" id="ARBA00075208"/>
    </source>
</evidence>
<dbReference type="Pfam" id="PF16742">
    <property type="entry name" value="IL17R_D_N"/>
    <property type="match status" value="1"/>
</dbReference>
<evidence type="ECO:0000256" key="6">
    <source>
        <dbReference type="ARBA" id="ARBA00023170"/>
    </source>
</evidence>
<dbReference type="AlphaFoldDB" id="A0A6B0R1I8"/>
<comment type="subcellular location">
    <subcellularLocation>
        <location evidence="1">Membrane</location>
        <topology evidence="1">Single-pass type I membrane protein</topology>
    </subcellularLocation>
</comment>
<evidence type="ECO:0000313" key="14">
    <source>
        <dbReference type="EMBL" id="MXQ83112.1"/>
    </source>
</evidence>
<feature type="chain" id="PRO_5025462309" description="Interleukin-17 receptor D" evidence="12">
    <location>
        <begin position="17"/>
        <end position="966"/>
    </location>
</feature>
<dbReference type="GO" id="GO:0030368">
    <property type="term" value="F:interleukin-17 receptor activity"/>
    <property type="evidence" value="ECO:0007669"/>
    <property type="project" value="InterPro"/>
</dbReference>
<dbReference type="Pfam" id="PF08357">
    <property type="entry name" value="SEFIR"/>
    <property type="match status" value="1"/>
</dbReference>
<feature type="signal peptide" evidence="12">
    <location>
        <begin position="1"/>
        <end position="16"/>
    </location>
</feature>
<dbReference type="EMBL" id="VBQZ03000015">
    <property type="protein sequence ID" value="MXQ83112.1"/>
    <property type="molecule type" value="Genomic_DNA"/>
</dbReference>
<dbReference type="InterPro" id="IPR031951">
    <property type="entry name" value="IL17R_D_N"/>
</dbReference>
<keyword evidence="4" id="KW-1133">Transmembrane helix</keyword>
<keyword evidence="5" id="KW-0472">Membrane</keyword>
<dbReference type="SUPFAM" id="SSF52200">
    <property type="entry name" value="Toll/Interleukin receptor TIR domain"/>
    <property type="match status" value="1"/>
</dbReference>
<proteinExistence type="predicted"/>
<evidence type="ECO:0000313" key="15">
    <source>
        <dbReference type="Proteomes" id="UP000322234"/>
    </source>
</evidence>
<evidence type="ECO:0000256" key="2">
    <source>
        <dbReference type="ARBA" id="ARBA00022692"/>
    </source>
</evidence>
<feature type="region of interest" description="Disordered" evidence="11">
    <location>
        <begin position="692"/>
        <end position="742"/>
    </location>
</feature>
<keyword evidence="6" id="KW-0675">Receptor</keyword>
<keyword evidence="2" id="KW-0812">Transmembrane</keyword>